<accession>A0A2S2P9D0</accession>
<name>A0A2S2P9D0_SCHGA</name>
<dbReference type="GO" id="GO:0006890">
    <property type="term" value="P:retrograde vesicle-mediated transport, Golgi to endoplasmic reticulum"/>
    <property type="evidence" value="ECO:0007669"/>
    <property type="project" value="InterPro"/>
</dbReference>
<dbReference type="PANTHER" id="PTHR13520:SF0">
    <property type="entry name" value="RAD50-INTERACTING PROTEIN 1"/>
    <property type="match status" value="1"/>
</dbReference>
<sequence>MESLVDENKYSITDSGWMMYETFTENLNTLNKTLPTSLFNKCWPILATKMSTFLFNDILLANMFNRGGAQHLLCDVRYKLLPIISKYTTKPSIYIERLLEACRVLNFEPNFKPVILKRNEVSEILLRRIEHGNVLELG</sequence>
<dbReference type="PROSITE" id="PS51386">
    <property type="entry name" value="RINT1_TIP20"/>
    <property type="match status" value="1"/>
</dbReference>
<dbReference type="GO" id="GO:0060628">
    <property type="term" value="P:regulation of ER to Golgi vesicle-mediated transport"/>
    <property type="evidence" value="ECO:0007669"/>
    <property type="project" value="TreeGrafter"/>
</dbReference>
<dbReference type="GO" id="GO:0070939">
    <property type="term" value="C:Dsl1/NZR complex"/>
    <property type="evidence" value="ECO:0007669"/>
    <property type="project" value="InterPro"/>
</dbReference>
<dbReference type="GO" id="GO:0006888">
    <property type="term" value="P:endoplasmic reticulum to Golgi vesicle-mediated transport"/>
    <property type="evidence" value="ECO:0007669"/>
    <property type="project" value="InterPro"/>
</dbReference>
<gene>
    <name evidence="1" type="primary">RINT1</name>
    <name evidence="1" type="ORF">g.89675</name>
</gene>
<dbReference type="InterPro" id="IPR042044">
    <property type="entry name" value="EXOC6PINT-1/Sec15/Tip20_C_dom2"/>
</dbReference>
<dbReference type="PANTHER" id="PTHR13520">
    <property type="entry name" value="RAD50-INTERACTING PROTEIN 1 RINT-1"/>
    <property type="match status" value="1"/>
</dbReference>
<organism evidence="1">
    <name type="scientific">Schizaphis graminum</name>
    <name type="common">Green bug aphid</name>
    <dbReference type="NCBI Taxonomy" id="13262"/>
    <lineage>
        <taxon>Eukaryota</taxon>
        <taxon>Metazoa</taxon>
        <taxon>Ecdysozoa</taxon>
        <taxon>Arthropoda</taxon>
        <taxon>Hexapoda</taxon>
        <taxon>Insecta</taxon>
        <taxon>Pterygota</taxon>
        <taxon>Neoptera</taxon>
        <taxon>Paraneoptera</taxon>
        <taxon>Hemiptera</taxon>
        <taxon>Sternorrhyncha</taxon>
        <taxon>Aphidomorpha</taxon>
        <taxon>Aphidoidea</taxon>
        <taxon>Aphididae</taxon>
        <taxon>Aphidini</taxon>
        <taxon>Schizaphis</taxon>
    </lineage>
</organism>
<dbReference type="Gene3D" id="1.20.58.670">
    <property type="entry name" value="Dsl1p vesicle tethering complex, Tip20p subunit, domain D"/>
    <property type="match status" value="1"/>
</dbReference>
<dbReference type="Pfam" id="PF04437">
    <property type="entry name" value="RINT1_TIP1"/>
    <property type="match status" value="1"/>
</dbReference>
<dbReference type="EMBL" id="GGMR01013442">
    <property type="protein sequence ID" value="MBY26061.1"/>
    <property type="molecule type" value="Transcribed_RNA"/>
</dbReference>
<dbReference type="InterPro" id="IPR007528">
    <property type="entry name" value="RINT1_Tip20"/>
</dbReference>
<protein>
    <submittedName>
        <fullName evidence="1">RAD50-interacting protein 1</fullName>
    </submittedName>
</protein>
<evidence type="ECO:0000313" key="1">
    <source>
        <dbReference type="EMBL" id="MBY26061.1"/>
    </source>
</evidence>
<dbReference type="AlphaFoldDB" id="A0A2S2P9D0"/>
<reference evidence="1" key="1">
    <citation type="submission" date="2018-04" db="EMBL/GenBank/DDBJ databases">
        <title>Transcriptome of Schizaphis graminum biotype I.</title>
        <authorList>
            <person name="Scully E.D."/>
            <person name="Geib S.M."/>
            <person name="Palmer N.A."/>
            <person name="Koch K."/>
            <person name="Bradshaw J."/>
            <person name="Heng-Moss T."/>
            <person name="Sarath G."/>
        </authorList>
    </citation>
    <scope>NUCLEOTIDE SEQUENCE</scope>
</reference>
<proteinExistence type="predicted"/>